<dbReference type="AlphaFoldDB" id="A0A9Q1FBN5"/>
<keyword evidence="1" id="KW-0812">Transmembrane</keyword>
<evidence type="ECO:0000313" key="4">
    <source>
        <dbReference type="Proteomes" id="UP001152622"/>
    </source>
</evidence>
<dbReference type="OrthoDB" id="10265275at2759"/>
<comment type="caution">
    <text evidence="3">The sequence shown here is derived from an EMBL/GenBank/DDBJ whole genome shotgun (WGS) entry which is preliminary data.</text>
</comment>
<proteinExistence type="predicted"/>
<evidence type="ECO:0000259" key="2">
    <source>
        <dbReference type="PROSITE" id="PS50041"/>
    </source>
</evidence>
<evidence type="ECO:0000313" key="3">
    <source>
        <dbReference type="EMBL" id="KAJ8354935.1"/>
    </source>
</evidence>
<dbReference type="InterPro" id="IPR016186">
    <property type="entry name" value="C-type_lectin-like/link_sf"/>
</dbReference>
<dbReference type="InterPro" id="IPR001304">
    <property type="entry name" value="C-type_lectin-like"/>
</dbReference>
<keyword evidence="4" id="KW-1185">Reference proteome</keyword>
<feature type="transmembrane region" description="Helical" evidence="1">
    <location>
        <begin position="48"/>
        <end position="69"/>
    </location>
</feature>
<dbReference type="PROSITE" id="PS50041">
    <property type="entry name" value="C_TYPE_LECTIN_2"/>
    <property type="match status" value="1"/>
</dbReference>
<name>A0A9Q1FBN5_SYNKA</name>
<accession>A0A9Q1FBN5</accession>
<reference evidence="3" key="1">
    <citation type="journal article" date="2023" name="Science">
        <title>Genome structures resolve the early diversification of teleost fishes.</title>
        <authorList>
            <person name="Parey E."/>
            <person name="Louis A."/>
            <person name="Montfort J."/>
            <person name="Bouchez O."/>
            <person name="Roques C."/>
            <person name="Iampietro C."/>
            <person name="Lluch J."/>
            <person name="Castinel A."/>
            <person name="Donnadieu C."/>
            <person name="Desvignes T."/>
            <person name="Floi Bucao C."/>
            <person name="Jouanno E."/>
            <person name="Wen M."/>
            <person name="Mejri S."/>
            <person name="Dirks R."/>
            <person name="Jansen H."/>
            <person name="Henkel C."/>
            <person name="Chen W.J."/>
            <person name="Zahm M."/>
            <person name="Cabau C."/>
            <person name="Klopp C."/>
            <person name="Thompson A.W."/>
            <person name="Robinson-Rechavi M."/>
            <person name="Braasch I."/>
            <person name="Lecointre G."/>
            <person name="Bobe J."/>
            <person name="Postlethwait J.H."/>
            <person name="Berthelot C."/>
            <person name="Roest Crollius H."/>
            <person name="Guiguen Y."/>
        </authorList>
    </citation>
    <scope>NUCLEOTIDE SEQUENCE</scope>
    <source>
        <strain evidence="3">WJC10195</strain>
    </source>
</reference>
<dbReference type="Gene3D" id="3.10.100.10">
    <property type="entry name" value="Mannose-Binding Protein A, subunit A"/>
    <property type="match status" value="1"/>
</dbReference>
<keyword evidence="1" id="KW-0472">Membrane</keyword>
<gene>
    <name evidence="3" type="ORF">SKAU_G00225020</name>
</gene>
<sequence>MTMEDVENYSSLQEFTEDISSGGSKTILYKAQDRQGIWGLDCKRRQTVLVITALLVSVIANIALGVLLYHGSNSTTCSQVGANKTTPTLSKYDTLQSRYSQLCQDYSDLGRNCTVKMTQCKPCPDSWLQFEGRSTSSMKLLRKRHGSWAALTTISGSACQTQRQRGVWKWVDNTTVNNKYWDESDDPDNHGGMRGQGCAVLNSRSRSWFDVPCNFVYKRICEMEALDIS</sequence>
<evidence type="ECO:0000256" key="1">
    <source>
        <dbReference type="SAM" id="Phobius"/>
    </source>
</evidence>
<dbReference type="InterPro" id="IPR016187">
    <property type="entry name" value="CTDL_fold"/>
</dbReference>
<keyword evidence="1" id="KW-1133">Transmembrane helix</keyword>
<feature type="domain" description="C-type lectin" evidence="2">
    <location>
        <begin position="148"/>
        <end position="222"/>
    </location>
</feature>
<dbReference type="SUPFAM" id="SSF56436">
    <property type="entry name" value="C-type lectin-like"/>
    <property type="match status" value="1"/>
</dbReference>
<dbReference type="Proteomes" id="UP001152622">
    <property type="component" value="Chromosome 7"/>
</dbReference>
<protein>
    <recommendedName>
        <fullName evidence="2">C-type lectin domain-containing protein</fullName>
    </recommendedName>
</protein>
<dbReference type="Pfam" id="PF00059">
    <property type="entry name" value="Lectin_C"/>
    <property type="match status" value="1"/>
</dbReference>
<dbReference type="EMBL" id="JAINUF010000007">
    <property type="protein sequence ID" value="KAJ8354935.1"/>
    <property type="molecule type" value="Genomic_DNA"/>
</dbReference>
<organism evidence="3 4">
    <name type="scientific">Synaphobranchus kaupii</name>
    <name type="common">Kaup's arrowtooth eel</name>
    <dbReference type="NCBI Taxonomy" id="118154"/>
    <lineage>
        <taxon>Eukaryota</taxon>
        <taxon>Metazoa</taxon>
        <taxon>Chordata</taxon>
        <taxon>Craniata</taxon>
        <taxon>Vertebrata</taxon>
        <taxon>Euteleostomi</taxon>
        <taxon>Actinopterygii</taxon>
        <taxon>Neopterygii</taxon>
        <taxon>Teleostei</taxon>
        <taxon>Anguilliformes</taxon>
        <taxon>Synaphobranchidae</taxon>
        <taxon>Synaphobranchus</taxon>
    </lineage>
</organism>